<gene>
    <name evidence="3" type="ORF">JKF63_02157</name>
</gene>
<dbReference type="RefSeq" id="XP_067754356.1">
    <property type="nucleotide sequence ID" value="XM_067898199.1"/>
</dbReference>
<dbReference type="KEGG" id="phet:94288276"/>
<dbReference type="GeneID" id="94288276"/>
<name>A0A836HLS2_9TRYP</name>
<dbReference type="CDD" id="cd20264">
    <property type="entry name" value="Complex1_LYR_LYRM4"/>
    <property type="match status" value="1"/>
</dbReference>
<dbReference type="AlphaFoldDB" id="A0A836HLS2"/>
<dbReference type="OrthoDB" id="275715at2759"/>
<accession>A0A836HLS2</accession>
<dbReference type="GO" id="GO:1990221">
    <property type="term" value="C:L-cysteine desulfurase complex"/>
    <property type="evidence" value="ECO:0007669"/>
    <property type="project" value="TreeGrafter"/>
</dbReference>
<feature type="domain" description="Complex 1 LYR protein" evidence="2">
    <location>
        <begin position="17"/>
        <end position="67"/>
    </location>
</feature>
<dbReference type="InterPro" id="IPR045297">
    <property type="entry name" value="Complex1_LYR_LYRM4"/>
</dbReference>
<reference evidence="3 4" key="1">
    <citation type="submission" date="2021-02" db="EMBL/GenBank/DDBJ databases">
        <title>Porcisia hertigi Genome sequencing and assembly.</title>
        <authorList>
            <person name="Almutairi H."/>
            <person name="Gatherer D."/>
        </authorList>
    </citation>
    <scope>NUCLEOTIDE SEQUENCE [LARGE SCALE GENOMIC DNA]</scope>
    <source>
        <strain evidence="3 4">C119</strain>
    </source>
</reference>
<dbReference type="EMBL" id="JAFJZO010000033">
    <property type="protein sequence ID" value="KAG5495104.1"/>
    <property type="molecule type" value="Genomic_DNA"/>
</dbReference>
<comment type="similarity">
    <text evidence="1">Belongs to the complex I LYR family.</text>
</comment>
<dbReference type="GO" id="GO:0016226">
    <property type="term" value="P:iron-sulfur cluster assembly"/>
    <property type="evidence" value="ECO:0007669"/>
    <property type="project" value="InterPro"/>
</dbReference>
<dbReference type="PANTHER" id="PTHR13166:SF7">
    <property type="entry name" value="LYR MOTIF-CONTAINING PROTEIN 4"/>
    <property type="match status" value="1"/>
</dbReference>
<dbReference type="Proteomes" id="UP000674318">
    <property type="component" value="Unassembled WGS sequence"/>
</dbReference>
<dbReference type="Pfam" id="PF05347">
    <property type="entry name" value="Complex1_LYR"/>
    <property type="match status" value="1"/>
</dbReference>
<protein>
    <recommendedName>
        <fullName evidence="2">Complex 1 LYR protein domain-containing protein</fullName>
    </recommendedName>
</protein>
<keyword evidence="4" id="KW-1185">Reference proteome</keyword>
<evidence type="ECO:0000259" key="2">
    <source>
        <dbReference type="Pfam" id="PF05347"/>
    </source>
</evidence>
<evidence type="ECO:0000313" key="3">
    <source>
        <dbReference type="EMBL" id="KAG5495104.1"/>
    </source>
</evidence>
<sequence>MPAAAKTLPGSIDRLRRQMLRTARGFRDYNFRQYFVQHVKDDFAAVAKLPEEEQKKFLATEGRDRLRQLQRMTLVNQMYVKRPLYFDMAKQKTHHGHK</sequence>
<organism evidence="3 4">
    <name type="scientific">Porcisia hertigi</name>
    <dbReference type="NCBI Taxonomy" id="2761500"/>
    <lineage>
        <taxon>Eukaryota</taxon>
        <taxon>Discoba</taxon>
        <taxon>Euglenozoa</taxon>
        <taxon>Kinetoplastea</taxon>
        <taxon>Metakinetoplastina</taxon>
        <taxon>Trypanosomatida</taxon>
        <taxon>Trypanosomatidae</taxon>
        <taxon>Leishmaniinae</taxon>
        <taxon>Porcisia</taxon>
    </lineage>
</organism>
<evidence type="ECO:0000313" key="4">
    <source>
        <dbReference type="Proteomes" id="UP000674318"/>
    </source>
</evidence>
<proteinExistence type="inferred from homology"/>
<dbReference type="GO" id="GO:0005739">
    <property type="term" value="C:mitochondrion"/>
    <property type="evidence" value="ECO:0007669"/>
    <property type="project" value="TreeGrafter"/>
</dbReference>
<dbReference type="InterPro" id="IPR008011">
    <property type="entry name" value="Complex1_LYR_dom"/>
</dbReference>
<dbReference type="InterPro" id="IPR051522">
    <property type="entry name" value="ISC_assembly_LYR"/>
</dbReference>
<comment type="caution">
    <text evidence="3">The sequence shown here is derived from an EMBL/GenBank/DDBJ whole genome shotgun (WGS) entry which is preliminary data.</text>
</comment>
<dbReference type="PANTHER" id="PTHR13166">
    <property type="entry name" value="PROTEIN C6ORF149"/>
    <property type="match status" value="1"/>
</dbReference>
<evidence type="ECO:0000256" key="1">
    <source>
        <dbReference type="ARBA" id="ARBA00009508"/>
    </source>
</evidence>